<dbReference type="Proteomes" id="UP000825935">
    <property type="component" value="Chromosome 13"/>
</dbReference>
<feature type="chain" id="PRO_5035773326" description="Secreted protein" evidence="1">
    <location>
        <begin position="18"/>
        <end position="75"/>
    </location>
</feature>
<dbReference type="AlphaFoldDB" id="A0A8T2TMN0"/>
<keyword evidence="3" id="KW-1185">Reference proteome</keyword>
<reference evidence="2" key="1">
    <citation type="submission" date="2021-08" db="EMBL/GenBank/DDBJ databases">
        <title>WGS assembly of Ceratopteris richardii.</title>
        <authorList>
            <person name="Marchant D.B."/>
            <person name="Chen G."/>
            <person name="Jenkins J."/>
            <person name="Shu S."/>
            <person name="Leebens-Mack J."/>
            <person name="Grimwood J."/>
            <person name="Schmutz J."/>
            <person name="Soltis P."/>
            <person name="Soltis D."/>
            <person name="Chen Z.-H."/>
        </authorList>
    </citation>
    <scope>NUCLEOTIDE SEQUENCE</scope>
    <source>
        <strain evidence="2">Whitten #5841</strain>
        <tissue evidence="2">Leaf</tissue>
    </source>
</reference>
<sequence length="75" mass="8047">MGHLSLYILVEIHLVLCVALQASSSSLCCSHAFVELKLQQLVSEQVAVVGAISKPSHLARHGKKCVQPCNGSYES</sequence>
<evidence type="ECO:0000313" key="2">
    <source>
        <dbReference type="EMBL" id="KAH7421839.1"/>
    </source>
</evidence>
<keyword evidence="1" id="KW-0732">Signal</keyword>
<evidence type="ECO:0000256" key="1">
    <source>
        <dbReference type="SAM" id="SignalP"/>
    </source>
</evidence>
<accession>A0A8T2TMN0</accession>
<evidence type="ECO:0000313" key="3">
    <source>
        <dbReference type="Proteomes" id="UP000825935"/>
    </source>
</evidence>
<name>A0A8T2TMN0_CERRI</name>
<gene>
    <name evidence="2" type="ORF">KP509_13G077900</name>
</gene>
<comment type="caution">
    <text evidence="2">The sequence shown here is derived from an EMBL/GenBank/DDBJ whole genome shotgun (WGS) entry which is preliminary data.</text>
</comment>
<feature type="signal peptide" evidence="1">
    <location>
        <begin position="1"/>
        <end position="17"/>
    </location>
</feature>
<proteinExistence type="predicted"/>
<organism evidence="2 3">
    <name type="scientific">Ceratopteris richardii</name>
    <name type="common">Triangle waterfern</name>
    <dbReference type="NCBI Taxonomy" id="49495"/>
    <lineage>
        <taxon>Eukaryota</taxon>
        <taxon>Viridiplantae</taxon>
        <taxon>Streptophyta</taxon>
        <taxon>Embryophyta</taxon>
        <taxon>Tracheophyta</taxon>
        <taxon>Polypodiopsida</taxon>
        <taxon>Polypodiidae</taxon>
        <taxon>Polypodiales</taxon>
        <taxon>Pteridineae</taxon>
        <taxon>Pteridaceae</taxon>
        <taxon>Parkerioideae</taxon>
        <taxon>Ceratopteris</taxon>
    </lineage>
</organism>
<dbReference type="EMBL" id="CM035418">
    <property type="protein sequence ID" value="KAH7421839.1"/>
    <property type="molecule type" value="Genomic_DNA"/>
</dbReference>
<evidence type="ECO:0008006" key="4">
    <source>
        <dbReference type="Google" id="ProtNLM"/>
    </source>
</evidence>
<protein>
    <recommendedName>
        <fullName evidence="4">Secreted protein</fullName>
    </recommendedName>
</protein>